<evidence type="ECO:0000259" key="4">
    <source>
        <dbReference type="PROSITE" id="PS50968"/>
    </source>
</evidence>
<reference evidence="5 6" key="1">
    <citation type="journal article" date="2012" name="Genome Biol.">
        <title>Genome and low-iron response of an oceanic diatom adapted to chronic iron limitation.</title>
        <authorList>
            <person name="Lommer M."/>
            <person name="Specht M."/>
            <person name="Roy A.S."/>
            <person name="Kraemer L."/>
            <person name="Andreson R."/>
            <person name="Gutowska M.A."/>
            <person name="Wolf J."/>
            <person name="Bergner S.V."/>
            <person name="Schilhabel M.B."/>
            <person name="Klostermeier U.C."/>
            <person name="Beiko R.G."/>
            <person name="Rosenstiel P."/>
            <person name="Hippler M."/>
            <person name="Laroche J."/>
        </authorList>
    </citation>
    <scope>NUCLEOTIDE SEQUENCE [LARGE SCALE GENOMIC DNA]</scope>
    <source>
        <strain evidence="5 6">CCMP1005</strain>
    </source>
</reference>
<feature type="chain" id="PRO_5003837756" description="Lipoyl-binding domain-containing protein" evidence="3">
    <location>
        <begin position="25"/>
        <end position="209"/>
    </location>
</feature>
<dbReference type="eggNOG" id="KOG0557">
    <property type="taxonomic scope" value="Eukaryota"/>
</dbReference>
<organism evidence="5 6">
    <name type="scientific">Thalassiosira oceanica</name>
    <name type="common">Marine diatom</name>
    <dbReference type="NCBI Taxonomy" id="159749"/>
    <lineage>
        <taxon>Eukaryota</taxon>
        <taxon>Sar</taxon>
        <taxon>Stramenopiles</taxon>
        <taxon>Ochrophyta</taxon>
        <taxon>Bacillariophyta</taxon>
        <taxon>Coscinodiscophyceae</taxon>
        <taxon>Thalassiosirophycidae</taxon>
        <taxon>Thalassiosirales</taxon>
        <taxon>Thalassiosiraceae</taxon>
        <taxon>Thalassiosira</taxon>
    </lineage>
</organism>
<dbReference type="InterPro" id="IPR011053">
    <property type="entry name" value="Single_hybrid_motif"/>
</dbReference>
<dbReference type="PROSITE" id="PS00189">
    <property type="entry name" value="LIPOYL"/>
    <property type="match status" value="1"/>
</dbReference>
<evidence type="ECO:0000256" key="3">
    <source>
        <dbReference type="SAM" id="SignalP"/>
    </source>
</evidence>
<dbReference type="PANTHER" id="PTHR23151:SF75">
    <property type="entry name" value="DIHYDROLIPOYLLYSINE-RESIDUE ACETYLTRANSFERASE COMPONENT 5 OF PYRUVATE DEHYDROGENASE COMPLEX, CHLOROPLASTIC"/>
    <property type="match status" value="1"/>
</dbReference>
<evidence type="ECO:0000256" key="1">
    <source>
        <dbReference type="ARBA" id="ARBA00022823"/>
    </source>
</evidence>
<dbReference type="SUPFAM" id="SSF51230">
    <property type="entry name" value="Single hybrid motif"/>
    <property type="match status" value="1"/>
</dbReference>
<dbReference type="FunFam" id="2.40.50.100:FF:000010">
    <property type="entry name" value="Acetyltransferase component of pyruvate dehydrogenase complex"/>
    <property type="match status" value="1"/>
</dbReference>
<dbReference type="GO" id="GO:0045254">
    <property type="term" value="C:pyruvate dehydrogenase complex"/>
    <property type="evidence" value="ECO:0007669"/>
    <property type="project" value="InterPro"/>
</dbReference>
<keyword evidence="6" id="KW-1185">Reference proteome</keyword>
<dbReference type="PANTHER" id="PTHR23151">
    <property type="entry name" value="DIHYDROLIPOAMIDE ACETYL/SUCCINYL-TRANSFERASE-RELATED"/>
    <property type="match status" value="1"/>
</dbReference>
<comment type="caution">
    <text evidence="5">The sequence shown here is derived from an EMBL/GenBank/DDBJ whole genome shotgun (WGS) entry which is preliminary data.</text>
</comment>
<sequence length="209" mass="21942">MKFIAGISSATLLCLLSWQQEAQQAHVAAFVPSTPSTATYLPSNNALANAIRYETSLAAESIKITMPALSSTMKEGRVVSWLKSEGDEIEAGEAIMVVESDKADMDVEAFEDGYLAKILTDEGETAEVGAIVALVATEESDIEAVAAGGDVNGADAPVETSPAPVEEAPAAGGELGFTLIIAQLRRRLVSSLAQADLPPFPRLPVDFDF</sequence>
<protein>
    <recommendedName>
        <fullName evidence="4">Lipoyl-binding domain-containing protein</fullName>
    </recommendedName>
</protein>
<evidence type="ECO:0000313" key="6">
    <source>
        <dbReference type="Proteomes" id="UP000266841"/>
    </source>
</evidence>
<evidence type="ECO:0000256" key="2">
    <source>
        <dbReference type="ARBA" id="ARBA00022946"/>
    </source>
</evidence>
<dbReference type="Gene3D" id="2.40.50.100">
    <property type="match status" value="1"/>
</dbReference>
<dbReference type="CDD" id="cd06849">
    <property type="entry name" value="lipoyl_domain"/>
    <property type="match status" value="1"/>
</dbReference>
<feature type="domain" description="Lipoyl-binding" evidence="4">
    <location>
        <begin position="61"/>
        <end position="136"/>
    </location>
</feature>
<dbReference type="AlphaFoldDB" id="K0T7Q2"/>
<dbReference type="GO" id="GO:0006086">
    <property type="term" value="P:pyruvate decarboxylation to acetyl-CoA"/>
    <property type="evidence" value="ECO:0007669"/>
    <property type="project" value="InterPro"/>
</dbReference>
<dbReference type="EMBL" id="AGNL01003365">
    <property type="protein sequence ID" value="EJK74798.1"/>
    <property type="molecule type" value="Genomic_DNA"/>
</dbReference>
<dbReference type="OrthoDB" id="537444at2759"/>
<dbReference type="InterPro" id="IPR000089">
    <property type="entry name" value="Biotin_lipoyl"/>
</dbReference>
<proteinExistence type="predicted"/>
<dbReference type="Pfam" id="PF00364">
    <property type="entry name" value="Biotin_lipoyl"/>
    <property type="match status" value="1"/>
</dbReference>
<keyword evidence="2" id="KW-0809">Transit peptide</keyword>
<gene>
    <name evidence="5" type="ORF">THAOC_03500</name>
</gene>
<dbReference type="InterPro" id="IPR045257">
    <property type="entry name" value="E2/Pdx1"/>
</dbReference>
<accession>K0T7Q2</accession>
<keyword evidence="1" id="KW-0450">Lipoyl</keyword>
<dbReference type="Proteomes" id="UP000266841">
    <property type="component" value="Unassembled WGS sequence"/>
</dbReference>
<dbReference type="GO" id="GO:0004742">
    <property type="term" value="F:dihydrolipoyllysine-residue acetyltransferase activity"/>
    <property type="evidence" value="ECO:0007669"/>
    <property type="project" value="TreeGrafter"/>
</dbReference>
<name>K0T7Q2_THAOC</name>
<evidence type="ECO:0000313" key="5">
    <source>
        <dbReference type="EMBL" id="EJK74798.1"/>
    </source>
</evidence>
<dbReference type="PROSITE" id="PS50968">
    <property type="entry name" value="BIOTINYL_LIPOYL"/>
    <property type="match status" value="1"/>
</dbReference>
<dbReference type="InterPro" id="IPR003016">
    <property type="entry name" value="2-oxoA_DH_lipoyl-BS"/>
</dbReference>
<feature type="signal peptide" evidence="3">
    <location>
        <begin position="1"/>
        <end position="24"/>
    </location>
</feature>
<keyword evidence="3" id="KW-0732">Signal</keyword>